<evidence type="ECO:0000313" key="6">
    <source>
        <dbReference type="EMBL" id="SKB85411.1"/>
    </source>
</evidence>
<dbReference type="GO" id="GO:0051537">
    <property type="term" value="F:2 iron, 2 sulfur cluster binding"/>
    <property type="evidence" value="ECO:0007669"/>
    <property type="project" value="UniProtKB-KW"/>
</dbReference>
<dbReference type="SUPFAM" id="SSF50022">
    <property type="entry name" value="ISP domain"/>
    <property type="match status" value="1"/>
</dbReference>
<evidence type="ECO:0000256" key="1">
    <source>
        <dbReference type="ARBA" id="ARBA00022714"/>
    </source>
</evidence>
<dbReference type="RefSeq" id="WP_079684451.1">
    <property type="nucleotide sequence ID" value="NZ_FUYQ01000029.1"/>
</dbReference>
<keyword evidence="1" id="KW-0001">2Fe-2S</keyword>
<accession>A0A1T5EN51</accession>
<dbReference type="EMBL" id="FUYQ01000029">
    <property type="protein sequence ID" value="SKB85411.1"/>
    <property type="molecule type" value="Genomic_DNA"/>
</dbReference>
<gene>
    <name evidence="6" type="ORF">SAMN05660349_03060</name>
</gene>
<organism evidence="6 7">
    <name type="scientific">Parabacteroides chartae</name>
    <dbReference type="NCBI Taxonomy" id="1037355"/>
    <lineage>
        <taxon>Bacteria</taxon>
        <taxon>Pseudomonadati</taxon>
        <taxon>Bacteroidota</taxon>
        <taxon>Bacteroidia</taxon>
        <taxon>Bacteroidales</taxon>
        <taxon>Tannerellaceae</taxon>
        <taxon>Parabacteroides</taxon>
    </lineage>
</organism>
<dbReference type="Proteomes" id="UP000190852">
    <property type="component" value="Unassembled WGS sequence"/>
</dbReference>
<dbReference type="AlphaFoldDB" id="A0A1T5EN51"/>
<evidence type="ECO:0000256" key="3">
    <source>
        <dbReference type="ARBA" id="ARBA00023004"/>
    </source>
</evidence>
<dbReference type="PROSITE" id="PS51257">
    <property type="entry name" value="PROKAR_LIPOPROTEIN"/>
    <property type="match status" value="1"/>
</dbReference>
<evidence type="ECO:0000256" key="2">
    <source>
        <dbReference type="ARBA" id="ARBA00022723"/>
    </source>
</evidence>
<feature type="domain" description="Rieske" evidence="5">
    <location>
        <begin position="66"/>
        <end position="142"/>
    </location>
</feature>
<name>A0A1T5EN51_9BACT</name>
<protein>
    <recommendedName>
        <fullName evidence="5">Rieske domain-containing protein</fullName>
    </recommendedName>
</protein>
<evidence type="ECO:0000259" key="5">
    <source>
        <dbReference type="PROSITE" id="PS51296"/>
    </source>
</evidence>
<proteinExistence type="predicted"/>
<keyword evidence="2" id="KW-0479">Metal-binding</keyword>
<keyword evidence="3" id="KW-0408">Iron</keyword>
<dbReference type="InterPro" id="IPR017941">
    <property type="entry name" value="Rieske_2Fe-2S"/>
</dbReference>
<keyword evidence="4" id="KW-0411">Iron-sulfur</keyword>
<keyword evidence="7" id="KW-1185">Reference proteome</keyword>
<dbReference type="GO" id="GO:0046872">
    <property type="term" value="F:metal ion binding"/>
    <property type="evidence" value="ECO:0007669"/>
    <property type="project" value="UniProtKB-KW"/>
</dbReference>
<evidence type="ECO:0000313" key="7">
    <source>
        <dbReference type="Proteomes" id="UP000190852"/>
    </source>
</evidence>
<dbReference type="PROSITE" id="PS51296">
    <property type="entry name" value="RIESKE"/>
    <property type="match status" value="1"/>
</dbReference>
<reference evidence="7" key="1">
    <citation type="submission" date="2017-02" db="EMBL/GenBank/DDBJ databases">
        <authorList>
            <person name="Varghese N."/>
            <person name="Submissions S."/>
        </authorList>
    </citation>
    <scope>NUCLEOTIDE SEQUENCE [LARGE SCALE GENOMIC DNA]</scope>
    <source>
        <strain evidence="7">DSM 24967</strain>
    </source>
</reference>
<dbReference type="Gene3D" id="2.102.10.10">
    <property type="entry name" value="Rieske [2Fe-2S] iron-sulphur domain"/>
    <property type="match status" value="1"/>
</dbReference>
<sequence>MKRAVVVLLLMVICSCSKITESDIPYARVWFKLDLRYSDKDLVPLLSYKEFTSPRAAGEYTGYAGLLIVHSYDNLYMAFDRCCPNEARRDVVIVPGNNDGTATCPQCKTVYDISNGGTPYSGPSKFALRRYNVTQSGETIQIHN</sequence>
<evidence type="ECO:0000256" key="4">
    <source>
        <dbReference type="ARBA" id="ARBA00023014"/>
    </source>
</evidence>
<dbReference type="InterPro" id="IPR036922">
    <property type="entry name" value="Rieske_2Fe-2S_sf"/>
</dbReference>